<dbReference type="EMBL" id="JBHTMP010000014">
    <property type="protein sequence ID" value="MFD1321717.1"/>
    <property type="molecule type" value="Genomic_DNA"/>
</dbReference>
<protein>
    <submittedName>
        <fullName evidence="1">Uncharacterized protein</fullName>
    </submittedName>
</protein>
<keyword evidence="2" id="KW-1185">Reference proteome</keyword>
<accession>A0ABW3YB80</accession>
<gene>
    <name evidence="1" type="ORF">ACFQ4H_11520</name>
</gene>
<dbReference type="Proteomes" id="UP001597260">
    <property type="component" value="Unassembled WGS sequence"/>
</dbReference>
<dbReference type="RefSeq" id="WP_377569962.1">
    <property type="nucleotide sequence ID" value="NZ_JBHTMP010000014.1"/>
</dbReference>
<comment type="caution">
    <text evidence="1">The sequence shown here is derived from an EMBL/GenBank/DDBJ whole genome shotgun (WGS) entry which is preliminary data.</text>
</comment>
<sequence length="96" mass="10702">MVRTENTNAVRAEALFASMLQRSDVPSPAQVRAAVGATLRRYGVRGCAARVAQEYGDHPAGAVQRMCWVLAELRAAYPTPVLQRFRRSLTTRDAWR</sequence>
<name>A0ABW3YB80_9ACTN</name>
<evidence type="ECO:0000313" key="1">
    <source>
        <dbReference type="EMBL" id="MFD1321717.1"/>
    </source>
</evidence>
<proteinExistence type="predicted"/>
<organism evidence="1 2">
    <name type="scientific">Micromonospora sonneratiae</name>
    <dbReference type="NCBI Taxonomy" id="1184706"/>
    <lineage>
        <taxon>Bacteria</taxon>
        <taxon>Bacillati</taxon>
        <taxon>Actinomycetota</taxon>
        <taxon>Actinomycetes</taxon>
        <taxon>Micromonosporales</taxon>
        <taxon>Micromonosporaceae</taxon>
        <taxon>Micromonospora</taxon>
    </lineage>
</organism>
<reference evidence="2" key="1">
    <citation type="journal article" date="2019" name="Int. J. Syst. Evol. Microbiol.">
        <title>The Global Catalogue of Microorganisms (GCM) 10K type strain sequencing project: providing services to taxonomists for standard genome sequencing and annotation.</title>
        <authorList>
            <consortium name="The Broad Institute Genomics Platform"/>
            <consortium name="The Broad Institute Genome Sequencing Center for Infectious Disease"/>
            <person name="Wu L."/>
            <person name="Ma J."/>
        </authorList>
    </citation>
    <scope>NUCLEOTIDE SEQUENCE [LARGE SCALE GENOMIC DNA]</scope>
    <source>
        <strain evidence="2">JCM 31037</strain>
    </source>
</reference>
<evidence type="ECO:0000313" key="2">
    <source>
        <dbReference type="Proteomes" id="UP001597260"/>
    </source>
</evidence>